<dbReference type="Proteomes" id="UP000266327">
    <property type="component" value="Unassembled WGS sequence"/>
</dbReference>
<feature type="domain" description="N-acetyltransferase" evidence="1">
    <location>
        <begin position="5"/>
        <end position="141"/>
    </location>
</feature>
<dbReference type="InterPro" id="IPR016181">
    <property type="entry name" value="Acyl_CoA_acyltransferase"/>
</dbReference>
<dbReference type="SUPFAM" id="SSF55729">
    <property type="entry name" value="Acyl-CoA N-acyltransferases (Nat)"/>
    <property type="match status" value="1"/>
</dbReference>
<dbReference type="PANTHER" id="PTHR13355">
    <property type="entry name" value="GLUCOSAMINE 6-PHOSPHATE N-ACETYLTRANSFERASE"/>
    <property type="match status" value="1"/>
</dbReference>
<dbReference type="Gene3D" id="3.40.630.30">
    <property type="match status" value="1"/>
</dbReference>
<evidence type="ECO:0000313" key="3">
    <source>
        <dbReference type="Proteomes" id="UP000266327"/>
    </source>
</evidence>
<name>A0A3A3G973_9BURK</name>
<dbReference type="EMBL" id="QYUQ01000002">
    <property type="protein sequence ID" value="RJG04215.1"/>
    <property type="molecule type" value="Genomic_DNA"/>
</dbReference>
<dbReference type="InterPro" id="IPR039143">
    <property type="entry name" value="GNPNAT1-like"/>
</dbReference>
<dbReference type="RefSeq" id="WP_119787693.1">
    <property type="nucleotide sequence ID" value="NZ_QYUQ01000002.1"/>
</dbReference>
<dbReference type="GO" id="GO:0004343">
    <property type="term" value="F:glucosamine 6-phosphate N-acetyltransferase activity"/>
    <property type="evidence" value="ECO:0007669"/>
    <property type="project" value="TreeGrafter"/>
</dbReference>
<evidence type="ECO:0000259" key="1">
    <source>
        <dbReference type="PROSITE" id="PS51186"/>
    </source>
</evidence>
<dbReference type="OrthoDB" id="9796171at2"/>
<dbReference type="CDD" id="cd04301">
    <property type="entry name" value="NAT_SF"/>
    <property type="match status" value="1"/>
</dbReference>
<dbReference type="Pfam" id="PF13673">
    <property type="entry name" value="Acetyltransf_10"/>
    <property type="match status" value="1"/>
</dbReference>
<comment type="caution">
    <text evidence="2">The sequence shown here is derived from an EMBL/GenBank/DDBJ whole genome shotgun (WGS) entry which is preliminary data.</text>
</comment>
<evidence type="ECO:0000313" key="2">
    <source>
        <dbReference type="EMBL" id="RJG04215.1"/>
    </source>
</evidence>
<dbReference type="PANTHER" id="PTHR13355:SF11">
    <property type="entry name" value="GLUCOSAMINE 6-PHOSPHATE N-ACETYLTRANSFERASE"/>
    <property type="match status" value="1"/>
</dbReference>
<keyword evidence="3" id="KW-1185">Reference proteome</keyword>
<keyword evidence="2" id="KW-0808">Transferase</keyword>
<dbReference type="PROSITE" id="PS51186">
    <property type="entry name" value="GNAT"/>
    <property type="match status" value="1"/>
</dbReference>
<reference evidence="3" key="1">
    <citation type="submission" date="2018-09" db="EMBL/GenBank/DDBJ databases">
        <authorList>
            <person name="Zhu H."/>
        </authorList>
    </citation>
    <scope>NUCLEOTIDE SEQUENCE [LARGE SCALE GENOMIC DNA]</scope>
    <source>
        <strain evidence="3">K1S02-23</strain>
    </source>
</reference>
<dbReference type="AlphaFoldDB" id="A0A3A3G973"/>
<organism evidence="2 3">
    <name type="scientific">Noviherbaspirillum sedimenti</name>
    <dbReference type="NCBI Taxonomy" id="2320865"/>
    <lineage>
        <taxon>Bacteria</taxon>
        <taxon>Pseudomonadati</taxon>
        <taxon>Pseudomonadota</taxon>
        <taxon>Betaproteobacteria</taxon>
        <taxon>Burkholderiales</taxon>
        <taxon>Oxalobacteraceae</taxon>
        <taxon>Noviherbaspirillum</taxon>
    </lineage>
</organism>
<accession>A0A3A3G973</accession>
<proteinExistence type="predicted"/>
<dbReference type="InterPro" id="IPR000182">
    <property type="entry name" value="GNAT_dom"/>
</dbReference>
<protein>
    <submittedName>
        <fullName evidence="2">GNAT family N-acetyltransferase</fullName>
    </submittedName>
</protein>
<sequence length="141" mass="15405">MSFHIELGTWRTLGAAARAVRSEVFIVEQNVPVELEWDEMDEVSLHAIARDASGAACGTGRLLPDGHIGRMAVRRETRGQGVGAAILAALMQAARQRGQSQVMLNAQIQAQGFYARFGFAGEGEEFEDAGIAHIHMRCRLR</sequence>
<gene>
    <name evidence="2" type="ORF">D3878_04300</name>
</gene>